<dbReference type="SUPFAM" id="SSF82153">
    <property type="entry name" value="FAS1 domain"/>
    <property type="match status" value="1"/>
</dbReference>
<evidence type="ECO:0000313" key="3">
    <source>
        <dbReference type="Proteomes" id="UP000516439"/>
    </source>
</evidence>
<name>A0ABX6TE26_9SPHI</name>
<dbReference type="SUPFAM" id="SSF49785">
    <property type="entry name" value="Galactose-binding domain-like"/>
    <property type="match status" value="1"/>
</dbReference>
<evidence type="ECO:0000313" key="2">
    <source>
        <dbReference type="EMBL" id="QNR82884.1"/>
    </source>
</evidence>
<dbReference type="RefSeq" id="WP_167295147.1">
    <property type="nucleotide sequence ID" value="NZ_CP061171.1"/>
</dbReference>
<keyword evidence="3" id="KW-1185">Reference proteome</keyword>
<dbReference type="CDD" id="cd04080">
    <property type="entry name" value="CBM6_cellulase-like"/>
    <property type="match status" value="1"/>
</dbReference>
<dbReference type="InterPro" id="IPR036378">
    <property type="entry name" value="FAS1_dom_sf"/>
</dbReference>
<dbReference type="InterPro" id="IPR008979">
    <property type="entry name" value="Galactose-bd-like_sf"/>
</dbReference>
<evidence type="ECO:0000259" key="1">
    <source>
        <dbReference type="PROSITE" id="PS50213"/>
    </source>
</evidence>
<sequence>MKRFSFIIMILGLVAGALLLPSCQKNELKGGSSETGGGFSGNTYDYLKSKPGIFDSLLFVIDRLKLADVLKSDSITLFASTNASFRLASDDLNAQRLRTGKKPIYLKDYRLDQLDSLMCRYILKGTFSSKKLSVLNGINVFAYKYGYELNAKATASSAMGQVGAGPSSIVYSSKNRTEFKANWSSAIAYSIDIPTKNGLVHIIDDKNFFGFGYYSKQPSTSFRDFAYRLPETFDVDSEPLEAEDYDNGGCGVAYHDTRSPCNEIDGRYWNDGGQYRTTEGVDLWGQPAAYNKGIYYRQGYRIAAMRTGEWTNYSIDVPADGNYEIKLHYSVQNSTGNPPAYCDLRLDWKILTRRVALPITGGKMDEIKAGTFYLTKGNHYLTFCTMTSVPDLSFDAFVFKRVN</sequence>
<dbReference type="Gene3D" id="2.30.180.10">
    <property type="entry name" value="FAS1 domain"/>
    <property type="match status" value="1"/>
</dbReference>
<dbReference type="EMBL" id="CP061171">
    <property type="protein sequence ID" value="QNR82884.1"/>
    <property type="molecule type" value="Genomic_DNA"/>
</dbReference>
<gene>
    <name evidence="2" type="ORF">H9N25_12890</name>
</gene>
<proteinExistence type="predicted"/>
<organism evidence="2 3">
    <name type="scientific">Pedobacter riviphilus</name>
    <dbReference type="NCBI Taxonomy" id="2766984"/>
    <lineage>
        <taxon>Bacteria</taxon>
        <taxon>Pseudomonadati</taxon>
        <taxon>Bacteroidota</taxon>
        <taxon>Sphingobacteriia</taxon>
        <taxon>Sphingobacteriales</taxon>
        <taxon>Sphingobacteriaceae</taxon>
        <taxon>Pedobacter</taxon>
    </lineage>
</organism>
<dbReference type="Pfam" id="PF02469">
    <property type="entry name" value="Fasciclin"/>
    <property type="match status" value="1"/>
</dbReference>
<dbReference type="Pfam" id="PF03422">
    <property type="entry name" value="CBM_6"/>
    <property type="match status" value="1"/>
</dbReference>
<accession>A0ABX6TE26</accession>
<dbReference type="Proteomes" id="UP000516439">
    <property type="component" value="Chromosome"/>
</dbReference>
<protein>
    <submittedName>
        <fullName evidence="2">Fasciclin domain-containing protein</fullName>
    </submittedName>
</protein>
<dbReference type="InterPro" id="IPR000782">
    <property type="entry name" value="FAS1_domain"/>
</dbReference>
<reference evidence="2 3" key="1">
    <citation type="submission" date="2020-09" db="EMBL/GenBank/DDBJ databases">
        <title>Pedobacter sp. SW-16 isolated from soil near Yeocheon.</title>
        <authorList>
            <person name="Im H.S."/>
            <person name="Joung Y."/>
            <person name="Lee S.-S."/>
        </authorList>
    </citation>
    <scope>NUCLEOTIDE SEQUENCE [LARGE SCALE GENOMIC DNA]</scope>
    <source>
        <strain evidence="2 3">SW-16</strain>
    </source>
</reference>
<dbReference type="Gene3D" id="2.60.120.260">
    <property type="entry name" value="Galactose-binding domain-like"/>
    <property type="match status" value="1"/>
</dbReference>
<dbReference type="InterPro" id="IPR005084">
    <property type="entry name" value="CBM6"/>
</dbReference>
<dbReference type="PROSITE" id="PS50213">
    <property type="entry name" value="FAS1"/>
    <property type="match status" value="1"/>
</dbReference>
<feature type="domain" description="FAS1" evidence="1">
    <location>
        <begin position="40"/>
        <end position="207"/>
    </location>
</feature>